<dbReference type="PANTHER" id="PTHR43451">
    <property type="entry name" value="ACETYLTRANSFERASE (GNAT) FAMILY PROTEIN"/>
    <property type="match status" value="1"/>
</dbReference>
<dbReference type="PROSITE" id="PS51186">
    <property type="entry name" value="GNAT"/>
    <property type="match status" value="1"/>
</dbReference>
<sequence>MNAHDIFLRPAEEKDAWVLSAIRIAAIKALPATFYTRQELLAWRNYRTKPDGSNILKSMKSETFWVAVENDNIVGFTSYIIDELIALYVHPRYQGRGIGKALVEHFCHQATQQGVDKVITSASLYAEGFYLRLGFTAIQKVPHQLKNGVIVTVMKMSKQLT</sequence>
<dbReference type="InterPro" id="IPR000182">
    <property type="entry name" value="GNAT_dom"/>
</dbReference>
<dbReference type="PANTHER" id="PTHR43451:SF1">
    <property type="entry name" value="ACETYLTRANSFERASE"/>
    <property type="match status" value="1"/>
</dbReference>
<comment type="caution">
    <text evidence="2">The sequence shown here is derived from an EMBL/GenBank/DDBJ whole genome shotgun (WGS) entry which is preliminary data.</text>
</comment>
<dbReference type="RefSeq" id="WP_190409660.1">
    <property type="nucleotide sequence ID" value="NZ_JACJRF010000089.1"/>
</dbReference>
<dbReference type="SUPFAM" id="SSF55729">
    <property type="entry name" value="Acyl-CoA N-acyltransferases (Nat)"/>
    <property type="match status" value="1"/>
</dbReference>
<evidence type="ECO:0000313" key="2">
    <source>
        <dbReference type="EMBL" id="MBD2347258.1"/>
    </source>
</evidence>
<dbReference type="EMBL" id="JACJRF010000089">
    <property type="protein sequence ID" value="MBD2347258.1"/>
    <property type="molecule type" value="Genomic_DNA"/>
</dbReference>
<dbReference type="Proteomes" id="UP000607281">
    <property type="component" value="Unassembled WGS sequence"/>
</dbReference>
<organism evidence="2 3">
    <name type="scientific">Anabaena subtropica FACHB-260</name>
    <dbReference type="NCBI Taxonomy" id="2692884"/>
    <lineage>
        <taxon>Bacteria</taxon>
        <taxon>Bacillati</taxon>
        <taxon>Cyanobacteriota</taxon>
        <taxon>Cyanophyceae</taxon>
        <taxon>Nostocales</taxon>
        <taxon>Nostocaceae</taxon>
        <taxon>Anabaena</taxon>
    </lineage>
</organism>
<dbReference type="InterPro" id="IPR052564">
    <property type="entry name" value="N-acetyltrans/Recomb-assoc"/>
</dbReference>
<proteinExistence type="predicted"/>
<evidence type="ECO:0000259" key="1">
    <source>
        <dbReference type="PROSITE" id="PS51186"/>
    </source>
</evidence>
<dbReference type="Pfam" id="PF13673">
    <property type="entry name" value="Acetyltransf_10"/>
    <property type="match status" value="1"/>
</dbReference>
<gene>
    <name evidence="2" type="ORF">H6G18_24470</name>
</gene>
<keyword evidence="3" id="KW-1185">Reference proteome</keyword>
<reference evidence="2 3" key="1">
    <citation type="journal article" date="2020" name="ISME J.">
        <title>Comparative genomics reveals insights into cyanobacterial evolution and habitat adaptation.</title>
        <authorList>
            <person name="Chen M.Y."/>
            <person name="Teng W.K."/>
            <person name="Zhao L."/>
            <person name="Hu C.X."/>
            <person name="Zhou Y.K."/>
            <person name="Han B.P."/>
            <person name="Song L.R."/>
            <person name="Shu W.S."/>
        </authorList>
    </citation>
    <scope>NUCLEOTIDE SEQUENCE [LARGE SCALE GENOMIC DNA]</scope>
    <source>
        <strain evidence="2 3">FACHB-260</strain>
    </source>
</reference>
<accession>A0ABR8CWD7</accession>
<dbReference type="InterPro" id="IPR016181">
    <property type="entry name" value="Acyl_CoA_acyltransferase"/>
</dbReference>
<evidence type="ECO:0000313" key="3">
    <source>
        <dbReference type="Proteomes" id="UP000607281"/>
    </source>
</evidence>
<dbReference type="Gene3D" id="3.40.630.30">
    <property type="match status" value="1"/>
</dbReference>
<dbReference type="CDD" id="cd04301">
    <property type="entry name" value="NAT_SF"/>
    <property type="match status" value="1"/>
</dbReference>
<protein>
    <submittedName>
        <fullName evidence="2">GNAT family N-acetyltransferase</fullName>
    </submittedName>
</protein>
<feature type="domain" description="N-acetyltransferase" evidence="1">
    <location>
        <begin position="6"/>
        <end position="159"/>
    </location>
</feature>
<name>A0ABR8CWD7_9NOST</name>